<feature type="domain" description="Bromodomain associated" evidence="6">
    <location>
        <begin position="8"/>
        <end position="78"/>
    </location>
</feature>
<comment type="subcellular location">
    <subcellularLocation>
        <location evidence="1">Nucleus</location>
    </subcellularLocation>
</comment>
<protein>
    <recommendedName>
        <fullName evidence="6">Bromodomain associated domain-containing protein</fullName>
    </recommendedName>
</protein>
<dbReference type="GO" id="GO:0046982">
    <property type="term" value="F:protein heterodimerization activity"/>
    <property type="evidence" value="ECO:0007669"/>
    <property type="project" value="InterPro"/>
</dbReference>
<dbReference type="CDD" id="cd00076">
    <property type="entry name" value="HFD_SF"/>
    <property type="match status" value="1"/>
</dbReference>
<keyword evidence="2" id="KW-0805">Transcription regulation</keyword>
<feature type="compositionally biased region" description="Low complexity" evidence="5">
    <location>
        <begin position="254"/>
        <end position="266"/>
    </location>
</feature>
<evidence type="ECO:0000256" key="2">
    <source>
        <dbReference type="ARBA" id="ARBA00023015"/>
    </source>
</evidence>
<accession>A0AAQ3LY90</accession>
<proteinExistence type="predicted"/>
<dbReference type="InterPro" id="IPR006565">
    <property type="entry name" value="BTP"/>
</dbReference>
<dbReference type="EMBL" id="CP138580">
    <property type="protein sequence ID" value="WPG98158.1"/>
    <property type="molecule type" value="Genomic_DNA"/>
</dbReference>
<name>A0AAQ3LY90_9PEZI</name>
<dbReference type="AlphaFoldDB" id="A0AAQ3LY90"/>
<evidence type="ECO:0000256" key="1">
    <source>
        <dbReference type="ARBA" id="ARBA00004123"/>
    </source>
</evidence>
<evidence type="ECO:0000259" key="6">
    <source>
        <dbReference type="Pfam" id="PF07524"/>
    </source>
</evidence>
<dbReference type="Gene3D" id="1.10.20.10">
    <property type="entry name" value="Histone, subunit A"/>
    <property type="match status" value="1"/>
</dbReference>
<evidence type="ECO:0000256" key="4">
    <source>
        <dbReference type="ARBA" id="ARBA00023242"/>
    </source>
</evidence>
<reference evidence="7 8" key="1">
    <citation type="submission" date="2023-11" db="EMBL/GenBank/DDBJ databases">
        <title>An acidophilic fungus is an integral part of prey digestion in a carnivorous sundew plant.</title>
        <authorList>
            <person name="Tsai I.J."/>
        </authorList>
    </citation>
    <scope>NUCLEOTIDE SEQUENCE [LARGE SCALE GENOMIC DNA]</scope>
    <source>
        <strain evidence="7">169a</strain>
    </source>
</reference>
<sequence>MTSQSHALHRALLRPFIIHTLRAAGYHGARPAVIDTVTDLAERYLLLLAQTTARHADQSHNDPIPTVTDVRLALADCGALAPVLGGGEEEWRERMRRPLEIMGHDVENAGEEVVERRVAAEKRKRDDDDVCDIRAFTAWLDSAAYREIKRVAGLIPDASTTVAGPGVTAASGLPAAVGVGGGVVQAEDFLTRLKKKGKVGGGVAGDEGSRFVGTVLGDWAEDKKVVIEGGPVGCIADWKPKVVIRDSTTAGNDGAESSATASASGTPIHSTAVEV</sequence>
<dbReference type="Pfam" id="PF07524">
    <property type="entry name" value="Bromo_TP"/>
    <property type="match status" value="1"/>
</dbReference>
<evidence type="ECO:0000256" key="5">
    <source>
        <dbReference type="SAM" id="MobiDB-lite"/>
    </source>
</evidence>
<dbReference type="InterPro" id="IPR009072">
    <property type="entry name" value="Histone-fold"/>
</dbReference>
<evidence type="ECO:0000313" key="8">
    <source>
        <dbReference type="Proteomes" id="UP001303373"/>
    </source>
</evidence>
<feature type="region of interest" description="Disordered" evidence="5">
    <location>
        <begin position="249"/>
        <end position="275"/>
    </location>
</feature>
<evidence type="ECO:0000313" key="7">
    <source>
        <dbReference type="EMBL" id="WPG98158.1"/>
    </source>
</evidence>
<keyword evidence="8" id="KW-1185">Reference proteome</keyword>
<keyword evidence="3" id="KW-0804">Transcription</keyword>
<gene>
    <name evidence="7" type="ORF">R9X50_00094400</name>
</gene>
<organism evidence="7 8">
    <name type="scientific">Acrodontium crateriforme</name>
    <dbReference type="NCBI Taxonomy" id="150365"/>
    <lineage>
        <taxon>Eukaryota</taxon>
        <taxon>Fungi</taxon>
        <taxon>Dikarya</taxon>
        <taxon>Ascomycota</taxon>
        <taxon>Pezizomycotina</taxon>
        <taxon>Dothideomycetes</taxon>
        <taxon>Dothideomycetidae</taxon>
        <taxon>Mycosphaerellales</taxon>
        <taxon>Teratosphaeriaceae</taxon>
        <taxon>Acrodontium</taxon>
    </lineage>
</organism>
<dbReference type="Proteomes" id="UP001303373">
    <property type="component" value="Chromosome 1"/>
</dbReference>
<keyword evidence="4" id="KW-0539">Nucleus</keyword>
<evidence type="ECO:0000256" key="3">
    <source>
        <dbReference type="ARBA" id="ARBA00023163"/>
    </source>
</evidence>
<dbReference type="GO" id="GO:0005634">
    <property type="term" value="C:nucleus"/>
    <property type="evidence" value="ECO:0007669"/>
    <property type="project" value="UniProtKB-SubCell"/>
</dbReference>